<dbReference type="Proteomes" id="UP000035760">
    <property type="component" value="Unassembled WGS sequence"/>
</dbReference>
<dbReference type="InterPro" id="IPR018004">
    <property type="entry name" value="KilA/APSES_HTH"/>
</dbReference>
<dbReference type="SUPFAM" id="SSF54616">
    <property type="entry name" value="DNA-binding domain of Mlu1-box binding protein MBP1"/>
    <property type="match status" value="1"/>
</dbReference>
<dbReference type="SMART" id="SM01252">
    <property type="entry name" value="KilA-N"/>
    <property type="match status" value="1"/>
</dbReference>
<dbReference type="RefSeq" id="WP_053085417.1">
    <property type="nucleotide sequence ID" value="NZ_CBTJ020000101.1"/>
</dbReference>
<reference evidence="2" key="1">
    <citation type="submission" date="2013-07" db="EMBL/GenBank/DDBJ databases">
        <authorList>
            <person name="McIlroy S."/>
        </authorList>
    </citation>
    <scope>NUCLEOTIDE SEQUENCE [LARGE SCALE GENOMIC DNA]</scope>
    <source>
        <strain evidence="2">Run_A_D11</strain>
    </source>
</reference>
<accession>W6MCL0</accession>
<dbReference type="PROSITE" id="PS51301">
    <property type="entry name" value="KILA_N"/>
    <property type="match status" value="1"/>
</dbReference>
<dbReference type="GO" id="GO:0003677">
    <property type="term" value="F:DNA binding"/>
    <property type="evidence" value="ECO:0007669"/>
    <property type="project" value="InterPro"/>
</dbReference>
<organism evidence="2 3">
    <name type="scientific">Candidatus Competibacter denitrificans Run_A_D11</name>
    <dbReference type="NCBI Taxonomy" id="1400863"/>
    <lineage>
        <taxon>Bacteria</taxon>
        <taxon>Pseudomonadati</taxon>
        <taxon>Pseudomonadota</taxon>
        <taxon>Gammaproteobacteria</taxon>
        <taxon>Candidatus Competibacteraceae</taxon>
        <taxon>Candidatus Competibacter</taxon>
    </lineage>
</organism>
<proteinExistence type="predicted"/>
<comment type="caution">
    <text evidence="2">The sequence shown here is derived from an EMBL/GenBank/DDBJ whole genome shotgun (WGS) entry which is preliminary data.</text>
</comment>
<protein>
    <recommendedName>
        <fullName evidence="1">KilA-N domain-containing protein</fullName>
    </recommendedName>
</protein>
<evidence type="ECO:0000313" key="2">
    <source>
        <dbReference type="EMBL" id="CDI04100.1"/>
    </source>
</evidence>
<name>W6MCL0_9GAMM</name>
<feature type="domain" description="KilA-N" evidence="1">
    <location>
        <begin position="6"/>
        <end position="110"/>
    </location>
</feature>
<dbReference type="AlphaFoldDB" id="W6MCL0"/>
<evidence type="ECO:0000313" key="3">
    <source>
        <dbReference type="Proteomes" id="UP000035760"/>
    </source>
</evidence>
<dbReference type="InterPro" id="IPR017880">
    <property type="entry name" value="KilA_N"/>
</dbReference>
<sequence>MSSALILKPYDFEGQSIEVPFTNNAFFNATVAAKAFSKEPHAWLRSKEAQDYLEAFRKIHGTERKQLVITKRGGEPSEQGTWLDPRLGIPFARWLNPEFAVWADMQIEAILKGTTADTLIPSEQQTLSEIVHRKAESVPAELMGKALAEIWSRIHHKFRVSKYENLPRTQLSDVILYVTAMELRTGKKAIPKEEPTKALPAPDKYHYPASFWQDRPHERIGFLTWQDLVNAPSRPLPALLHRLSEDGNDIEGARIEYMAMRHIMELQHLILDNVARDVLTYPNRGLSVTIR</sequence>
<reference evidence="2" key="2">
    <citation type="submission" date="2014-03" db="EMBL/GenBank/DDBJ databases">
        <title>Candidatus Competibacter-lineage genomes retrieved from metagenomes reveal functional metabolic diversity.</title>
        <authorList>
            <person name="McIlroy S.J."/>
            <person name="Albertsen M."/>
            <person name="Andresen E.K."/>
            <person name="Saunders A.M."/>
            <person name="Kristiansen R."/>
            <person name="Stokholm-Bjerregaard M."/>
            <person name="Nielsen K.L."/>
            <person name="Nielsen P.H."/>
        </authorList>
    </citation>
    <scope>NUCLEOTIDE SEQUENCE</scope>
    <source>
        <strain evidence="2">Run_A_D11</strain>
    </source>
</reference>
<dbReference type="EMBL" id="CBTJ020000101">
    <property type="protein sequence ID" value="CDI04100.1"/>
    <property type="molecule type" value="Genomic_DNA"/>
</dbReference>
<dbReference type="OrthoDB" id="6966367at2"/>
<dbReference type="InterPro" id="IPR036887">
    <property type="entry name" value="HTH_APSES_sf"/>
</dbReference>
<dbReference type="STRING" id="1400863.BN873_890006"/>
<dbReference type="Pfam" id="PF04383">
    <property type="entry name" value="KilA-N"/>
    <property type="match status" value="1"/>
</dbReference>
<gene>
    <name evidence="2" type="ORF">BN873_890006</name>
</gene>
<keyword evidence="3" id="KW-1185">Reference proteome</keyword>
<evidence type="ECO:0000259" key="1">
    <source>
        <dbReference type="PROSITE" id="PS51301"/>
    </source>
</evidence>